<gene>
    <name evidence="2" type="ORF">RGQ29_029769</name>
</gene>
<proteinExistence type="predicted"/>
<keyword evidence="1" id="KW-0472">Membrane</keyword>
<dbReference type="EMBL" id="JAXUIC010000009">
    <property type="protein sequence ID" value="KAK4571060.1"/>
    <property type="molecule type" value="Genomic_DNA"/>
</dbReference>
<evidence type="ECO:0000313" key="3">
    <source>
        <dbReference type="Proteomes" id="UP001324115"/>
    </source>
</evidence>
<accession>A0AAN7EFQ0</accession>
<dbReference type="AlphaFoldDB" id="A0AAN7EFQ0"/>
<organism evidence="2 3">
    <name type="scientific">Quercus rubra</name>
    <name type="common">Northern red oak</name>
    <name type="synonym">Quercus borealis</name>
    <dbReference type="NCBI Taxonomy" id="3512"/>
    <lineage>
        <taxon>Eukaryota</taxon>
        <taxon>Viridiplantae</taxon>
        <taxon>Streptophyta</taxon>
        <taxon>Embryophyta</taxon>
        <taxon>Tracheophyta</taxon>
        <taxon>Spermatophyta</taxon>
        <taxon>Magnoliopsida</taxon>
        <taxon>eudicotyledons</taxon>
        <taxon>Gunneridae</taxon>
        <taxon>Pentapetalae</taxon>
        <taxon>rosids</taxon>
        <taxon>fabids</taxon>
        <taxon>Fagales</taxon>
        <taxon>Fagaceae</taxon>
        <taxon>Quercus</taxon>
    </lineage>
</organism>
<keyword evidence="3" id="KW-1185">Reference proteome</keyword>
<evidence type="ECO:0000313" key="2">
    <source>
        <dbReference type="EMBL" id="KAK4571060.1"/>
    </source>
</evidence>
<keyword evidence="1" id="KW-0812">Transmembrane</keyword>
<keyword evidence="1" id="KW-1133">Transmembrane helix</keyword>
<dbReference type="Proteomes" id="UP001324115">
    <property type="component" value="Unassembled WGS sequence"/>
</dbReference>
<sequence>MASVAIYATVPAVVVAAGIYFFDINHYRPKFYIQEHEGGVQASMKNMVAKAKQEVKKIEMPKLAPQFDGLHCFETLVGHHR</sequence>
<name>A0AAN7EFQ0_QUERU</name>
<feature type="transmembrane region" description="Helical" evidence="1">
    <location>
        <begin position="6"/>
        <end position="22"/>
    </location>
</feature>
<comment type="caution">
    <text evidence="2">The sequence shown here is derived from an EMBL/GenBank/DDBJ whole genome shotgun (WGS) entry which is preliminary data.</text>
</comment>
<reference evidence="2 3" key="1">
    <citation type="journal article" date="2023" name="G3 (Bethesda)">
        <title>A haplotype-resolved chromosome-scale genome for Quercus rubra L. provides insights into the genetics of adaptive traits for red oak species.</title>
        <authorList>
            <person name="Kapoor B."/>
            <person name="Jenkins J."/>
            <person name="Schmutz J."/>
            <person name="Zhebentyayeva T."/>
            <person name="Kuelheim C."/>
            <person name="Coggeshall M."/>
            <person name="Heim C."/>
            <person name="Lasky J.R."/>
            <person name="Leites L."/>
            <person name="Islam-Faridi N."/>
            <person name="Romero-Severson J."/>
            <person name="DeLeo V.L."/>
            <person name="Lucas S.M."/>
            <person name="Lazic D."/>
            <person name="Gailing O."/>
            <person name="Carlson J."/>
            <person name="Staton M."/>
        </authorList>
    </citation>
    <scope>NUCLEOTIDE SEQUENCE [LARGE SCALE GENOMIC DNA]</scope>
    <source>
        <strain evidence="2">Pseudo-F2</strain>
    </source>
</reference>
<protein>
    <submittedName>
        <fullName evidence="2">Uncharacterized protein</fullName>
    </submittedName>
</protein>
<evidence type="ECO:0000256" key="1">
    <source>
        <dbReference type="SAM" id="Phobius"/>
    </source>
</evidence>